<reference evidence="2 4" key="2">
    <citation type="journal article" date="2018" name="Plant J.">
        <title>The Physcomitrella patens chromosome-scale assembly reveals moss genome structure and evolution.</title>
        <authorList>
            <person name="Lang D."/>
            <person name="Ullrich K.K."/>
            <person name="Murat F."/>
            <person name="Fuchs J."/>
            <person name="Jenkins J."/>
            <person name="Haas F.B."/>
            <person name="Piednoel M."/>
            <person name="Gundlach H."/>
            <person name="Van Bel M."/>
            <person name="Meyberg R."/>
            <person name="Vives C."/>
            <person name="Morata J."/>
            <person name="Symeonidi A."/>
            <person name="Hiss M."/>
            <person name="Muchero W."/>
            <person name="Kamisugi Y."/>
            <person name="Saleh O."/>
            <person name="Blanc G."/>
            <person name="Decker E.L."/>
            <person name="van Gessel N."/>
            <person name="Grimwood J."/>
            <person name="Hayes R.D."/>
            <person name="Graham S.W."/>
            <person name="Gunter L.E."/>
            <person name="McDaniel S.F."/>
            <person name="Hoernstein S.N.W."/>
            <person name="Larsson A."/>
            <person name="Li F.W."/>
            <person name="Perroud P.F."/>
            <person name="Phillips J."/>
            <person name="Ranjan P."/>
            <person name="Rokshar D.S."/>
            <person name="Rothfels C.J."/>
            <person name="Schneider L."/>
            <person name="Shu S."/>
            <person name="Stevenson D.W."/>
            <person name="Thummler F."/>
            <person name="Tillich M."/>
            <person name="Villarreal Aguilar J.C."/>
            <person name="Widiez T."/>
            <person name="Wong G.K."/>
            <person name="Wymore A."/>
            <person name="Zhang Y."/>
            <person name="Zimmer A.D."/>
            <person name="Quatrano R.S."/>
            <person name="Mayer K.F.X."/>
            <person name="Goodstein D."/>
            <person name="Casacuberta J.M."/>
            <person name="Vandepoele K."/>
            <person name="Reski R."/>
            <person name="Cuming A.C."/>
            <person name="Tuskan G.A."/>
            <person name="Maumus F."/>
            <person name="Salse J."/>
            <person name="Schmutz J."/>
            <person name="Rensing S.A."/>
        </authorList>
    </citation>
    <scope>NUCLEOTIDE SEQUENCE [LARGE SCALE GENOMIC DNA]</scope>
    <source>
        <strain evidence="3 4">cv. Gransden 2004</strain>
    </source>
</reference>
<dbReference type="EnsemblPlants" id="Pp3c2_28190V3.1">
    <property type="protein sequence ID" value="Pp3c2_28190V3.1"/>
    <property type="gene ID" value="Pp3c2_28190"/>
</dbReference>
<dbReference type="KEGG" id="ppp:112274744"/>
<keyword evidence="4" id="KW-1185">Reference proteome</keyword>
<evidence type="ECO:0000256" key="1">
    <source>
        <dbReference type="SAM" id="Phobius"/>
    </source>
</evidence>
<evidence type="ECO:0000313" key="3">
    <source>
        <dbReference type="EnsemblPlants" id="Pp3c2_28190V3.1"/>
    </source>
</evidence>
<feature type="transmembrane region" description="Helical" evidence="1">
    <location>
        <begin position="358"/>
        <end position="377"/>
    </location>
</feature>
<dbReference type="EnsemblPlants" id="Pp3c2_28190V3.4">
    <property type="protein sequence ID" value="Pp3c2_28190V3.4"/>
    <property type="gene ID" value="Pp3c2_28190"/>
</dbReference>
<accession>A0A2K1L3C6</accession>
<dbReference type="EMBL" id="ABEU02000002">
    <property type="protein sequence ID" value="PNR60516.1"/>
    <property type="molecule type" value="Genomic_DNA"/>
</dbReference>
<dbReference type="Gramene" id="Pp3c2_28190V3.5">
    <property type="protein sequence ID" value="Pp3c2_28190V3.5"/>
    <property type="gene ID" value="Pp3c2_28190"/>
</dbReference>
<dbReference type="EnsemblPlants" id="Pp3c2_28190V3.5">
    <property type="protein sequence ID" value="Pp3c2_28190V3.5"/>
    <property type="gene ID" value="Pp3c2_28190"/>
</dbReference>
<protein>
    <submittedName>
        <fullName evidence="2 3">Uncharacterized protein</fullName>
    </submittedName>
</protein>
<dbReference type="AlphaFoldDB" id="A0A2K1L3C6"/>
<organism evidence="2">
    <name type="scientific">Physcomitrium patens</name>
    <name type="common">Spreading-leaved earth moss</name>
    <name type="synonym">Physcomitrella patens</name>
    <dbReference type="NCBI Taxonomy" id="3218"/>
    <lineage>
        <taxon>Eukaryota</taxon>
        <taxon>Viridiplantae</taxon>
        <taxon>Streptophyta</taxon>
        <taxon>Embryophyta</taxon>
        <taxon>Bryophyta</taxon>
        <taxon>Bryophytina</taxon>
        <taxon>Bryopsida</taxon>
        <taxon>Funariidae</taxon>
        <taxon>Funariales</taxon>
        <taxon>Funariaceae</taxon>
        <taxon>Physcomitrium</taxon>
    </lineage>
</organism>
<feature type="transmembrane region" description="Helical" evidence="1">
    <location>
        <begin position="78"/>
        <end position="98"/>
    </location>
</feature>
<evidence type="ECO:0000313" key="4">
    <source>
        <dbReference type="Proteomes" id="UP000006727"/>
    </source>
</evidence>
<reference evidence="2 4" key="1">
    <citation type="journal article" date="2008" name="Science">
        <title>The Physcomitrella genome reveals evolutionary insights into the conquest of land by plants.</title>
        <authorList>
            <person name="Rensing S."/>
            <person name="Lang D."/>
            <person name="Zimmer A."/>
            <person name="Terry A."/>
            <person name="Salamov A."/>
            <person name="Shapiro H."/>
            <person name="Nishiyama T."/>
            <person name="Perroud P.-F."/>
            <person name="Lindquist E."/>
            <person name="Kamisugi Y."/>
            <person name="Tanahashi T."/>
            <person name="Sakakibara K."/>
            <person name="Fujita T."/>
            <person name="Oishi K."/>
            <person name="Shin-I T."/>
            <person name="Kuroki Y."/>
            <person name="Toyoda A."/>
            <person name="Suzuki Y."/>
            <person name="Hashimoto A."/>
            <person name="Yamaguchi K."/>
            <person name="Sugano A."/>
            <person name="Kohara Y."/>
            <person name="Fujiyama A."/>
            <person name="Anterola A."/>
            <person name="Aoki S."/>
            <person name="Ashton N."/>
            <person name="Barbazuk W.B."/>
            <person name="Barker E."/>
            <person name="Bennetzen J."/>
            <person name="Bezanilla M."/>
            <person name="Blankenship R."/>
            <person name="Cho S.H."/>
            <person name="Dutcher S."/>
            <person name="Estelle M."/>
            <person name="Fawcett J.A."/>
            <person name="Gundlach H."/>
            <person name="Hanada K."/>
            <person name="Heyl A."/>
            <person name="Hicks K.A."/>
            <person name="Hugh J."/>
            <person name="Lohr M."/>
            <person name="Mayer K."/>
            <person name="Melkozernov A."/>
            <person name="Murata T."/>
            <person name="Nelson D."/>
            <person name="Pils B."/>
            <person name="Prigge M."/>
            <person name="Reiss B."/>
            <person name="Renner T."/>
            <person name="Rombauts S."/>
            <person name="Rushton P."/>
            <person name="Sanderfoot A."/>
            <person name="Schween G."/>
            <person name="Shiu S.-H."/>
            <person name="Stueber K."/>
            <person name="Theodoulou F.L."/>
            <person name="Tu H."/>
            <person name="Van de Peer Y."/>
            <person name="Verrier P.J."/>
            <person name="Waters E."/>
            <person name="Wood A."/>
            <person name="Yang L."/>
            <person name="Cove D."/>
            <person name="Cuming A."/>
            <person name="Hasebe M."/>
            <person name="Lucas S."/>
            <person name="Mishler D.B."/>
            <person name="Reski R."/>
            <person name="Grigoriev I."/>
            <person name="Quatrano R.S."/>
            <person name="Boore J.L."/>
        </authorList>
    </citation>
    <scope>NUCLEOTIDE SEQUENCE [LARGE SCALE GENOMIC DNA]</scope>
    <source>
        <strain evidence="3 4">cv. Gransden 2004</strain>
    </source>
</reference>
<feature type="transmembrane region" description="Helical" evidence="1">
    <location>
        <begin position="389"/>
        <end position="414"/>
    </location>
</feature>
<proteinExistence type="predicted"/>
<keyword evidence="1" id="KW-0812">Transmembrane</keyword>
<dbReference type="RefSeq" id="XP_024360228.1">
    <property type="nucleotide sequence ID" value="XM_024504460.2"/>
</dbReference>
<feature type="transmembrane region" description="Helical" evidence="1">
    <location>
        <begin position="263"/>
        <end position="284"/>
    </location>
</feature>
<evidence type="ECO:0000313" key="2">
    <source>
        <dbReference type="EMBL" id="PNR60516.1"/>
    </source>
</evidence>
<dbReference type="Gramene" id="Pp3c2_28190V3.4">
    <property type="protein sequence ID" value="Pp3c2_28190V3.4"/>
    <property type="gene ID" value="Pp3c2_28190"/>
</dbReference>
<dbReference type="OrthoDB" id="1901156at2759"/>
<name>A0A2K1L3C6_PHYPA</name>
<gene>
    <name evidence="3" type="primary">LOC112274744</name>
    <name evidence="2" type="ORF">PHYPA_003309</name>
</gene>
<feature type="transmembrane region" description="Helical" evidence="1">
    <location>
        <begin position="325"/>
        <end position="346"/>
    </location>
</feature>
<keyword evidence="1" id="KW-0472">Membrane</keyword>
<keyword evidence="1" id="KW-1133">Transmembrane helix</keyword>
<feature type="transmembrane region" description="Helical" evidence="1">
    <location>
        <begin position="104"/>
        <end position="132"/>
    </location>
</feature>
<reference evidence="3" key="3">
    <citation type="submission" date="2020-12" db="UniProtKB">
        <authorList>
            <consortium name="EnsemblPlants"/>
        </authorList>
    </citation>
    <scope>IDENTIFICATION</scope>
</reference>
<dbReference type="Gramene" id="Pp3c2_28190V3.1">
    <property type="protein sequence ID" value="Pp3c2_28190V3.1"/>
    <property type="gene ID" value="Pp3c2_28190"/>
</dbReference>
<dbReference type="GeneID" id="112274744"/>
<sequence length="436" mass="48398">MKNLLPITLMEAFRSFSSSRGATVATKFLRGRRLKTDMILRVALIVSIVQIVSAKQYDAAFQVRLCDHNQCHQTREMAPNMWGLIVTLLSLTTDAWGFASSSEFAWRLLLVFVAGPIMPVWSLIEVLGKAFVGMRLTKKLGRSTMTVAKSNSANIIAQCDVLLGMSEDAATRFPVMHTEQNYSIDVLLTPLEVGNRRESEALVLLNDRGKEALLRANVLPKYEQLRFLHGYSGLAIAVTAAQALGYIFGVISRASQSLNATPIERICMALSFIVLLKAGLYTIASSCHHPLLLHVSSDHEEGVLEACKDTKYNEHDEYMVEIQTLICTELVLAILLGLSIVAIWYIIQYNVFDSLPSFFFGIGIFLQMIIALLMFGKSIRIPSLLRTKFCSIFIVAICSLVNVTAYTLAVIATIKNWHTSGFSFKSYLSDSLPHIG</sequence>
<dbReference type="Proteomes" id="UP000006727">
    <property type="component" value="Chromosome 2"/>
</dbReference>
<feature type="transmembrane region" description="Helical" evidence="1">
    <location>
        <begin position="231"/>
        <end position="251"/>
    </location>
</feature>